<keyword evidence="5" id="KW-0472">Membrane</keyword>
<keyword evidence="3" id="KW-0862">Zinc</keyword>
<protein>
    <recommendedName>
        <fullName evidence="6">RING-CH-type domain-containing protein</fullName>
    </recommendedName>
</protein>
<feature type="region of interest" description="Disordered" evidence="4">
    <location>
        <begin position="49"/>
        <end position="76"/>
    </location>
</feature>
<comment type="caution">
    <text evidence="7">The sequence shown here is derived from an EMBL/GenBank/DDBJ whole genome shotgun (WGS) entry which is preliminary data.</text>
</comment>
<proteinExistence type="predicted"/>
<reference evidence="7 8" key="1">
    <citation type="submission" date="2023-03" db="EMBL/GenBank/DDBJ databases">
        <title>Genome sequence of Lichtheimia ornata CBS 291.66.</title>
        <authorList>
            <person name="Mohabir J.T."/>
            <person name="Shea T.P."/>
            <person name="Kurbessoian T."/>
            <person name="Berby B."/>
            <person name="Fontaine J."/>
            <person name="Livny J."/>
            <person name="Gnirke A."/>
            <person name="Stajich J.E."/>
            <person name="Cuomo C.A."/>
        </authorList>
    </citation>
    <scope>NUCLEOTIDE SEQUENCE [LARGE SCALE GENOMIC DNA]</scope>
    <source>
        <strain evidence="7">CBS 291.66</strain>
    </source>
</reference>
<evidence type="ECO:0000256" key="2">
    <source>
        <dbReference type="ARBA" id="ARBA00022771"/>
    </source>
</evidence>
<feature type="compositionally biased region" description="Low complexity" evidence="4">
    <location>
        <begin position="49"/>
        <end position="70"/>
    </location>
</feature>
<evidence type="ECO:0000259" key="6">
    <source>
        <dbReference type="PROSITE" id="PS51292"/>
    </source>
</evidence>
<evidence type="ECO:0000256" key="5">
    <source>
        <dbReference type="SAM" id="Phobius"/>
    </source>
</evidence>
<keyword evidence="1" id="KW-0479">Metal-binding</keyword>
<evidence type="ECO:0000256" key="3">
    <source>
        <dbReference type="ARBA" id="ARBA00022833"/>
    </source>
</evidence>
<dbReference type="Gene3D" id="3.30.40.10">
    <property type="entry name" value="Zinc/RING finger domain, C3HC4 (zinc finger)"/>
    <property type="match status" value="1"/>
</dbReference>
<keyword evidence="5" id="KW-1133">Transmembrane helix</keyword>
<dbReference type="SUPFAM" id="SSF57850">
    <property type="entry name" value="RING/U-box"/>
    <property type="match status" value="1"/>
</dbReference>
<dbReference type="EMBL" id="JARTCD010000041">
    <property type="protein sequence ID" value="KAJ8656240.1"/>
    <property type="molecule type" value="Genomic_DNA"/>
</dbReference>
<keyword evidence="8" id="KW-1185">Reference proteome</keyword>
<evidence type="ECO:0000313" key="7">
    <source>
        <dbReference type="EMBL" id="KAJ8656240.1"/>
    </source>
</evidence>
<dbReference type="GeneID" id="83215441"/>
<gene>
    <name evidence="7" type="ORF">O0I10_008034</name>
</gene>
<name>A0AAD7XVR2_9FUNG</name>
<accession>A0AAD7XVR2</accession>
<feature type="transmembrane region" description="Helical" evidence="5">
    <location>
        <begin position="251"/>
        <end position="269"/>
    </location>
</feature>
<evidence type="ECO:0000256" key="4">
    <source>
        <dbReference type="SAM" id="MobiDB-lite"/>
    </source>
</evidence>
<dbReference type="InterPro" id="IPR011016">
    <property type="entry name" value="Znf_RING-CH"/>
</dbReference>
<dbReference type="AlphaFoldDB" id="A0AAD7XVR2"/>
<dbReference type="RefSeq" id="XP_058341153.1">
    <property type="nucleotide sequence ID" value="XM_058488041.1"/>
</dbReference>
<dbReference type="PROSITE" id="PS51292">
    <property type="entry name" value="ZF_RING_CH"/>
    <property type="match status" value="1"/>
</dbReference>
<evidence type="ECO:0000256" key="1">
    <source>
        <dbReference type="ARBA" id="ARBA00022723"/>
    </source>
</evidence>
<feature type="domain" description="RING-CH-type" evidence="6">
    <location>
        <begin position="96"/>
        <end position="156"/>
    </location>
</feature>
<evidence type="ECO:0000313" key="8">
    <source>
        <dbReference type="Proteomes" id="UP001234581"/>
    </source>
</evidence>
<dbReference type="InterPro" id="IPR013083">
    <property type="entry name" value="Znf_RING/FYVE/PHD"/>
</dbReference>
<dbReference type="Proteomes" id="UP001234581">
    <property type="component" value="Unassembled WGS sequence"/>
</dbReference>
<sequence length="274" mass="30740">MKPRHTDLSTVHFARDQAAIQLPSESAQSIFYSSTGSLNHANLRRHLQPLTGQPLPSSSSSSPRIPGTSSNPPPRLVRQDAFFNEETPPLSDDTSIPAPIRRRCKVCFSMTEPLIKSPCQCWDPPSYIHQTCLIDTLSSTASSKHCSSCHSIYNVNMINTLRRPPSQQQRQQRPPPNGYYRGSLWKTIMIVAATTLIMETYRCTELQQIPGSELDDDGGGAAPDYIWLPVVQHQCWQESLLAMFWRSMKSYPFLASVSLMLLVVVICILDKMGY</sequence>
<keyword evidence="2" id="KW-0863">Zinc-finger</keyword>
<organism evidence="7 8">
    <name type="scientific">Lichtheimia ornata</name>
    <dbReference type="NCBI Taxonomy" id="688661"/>
    <lineage>
        <taxon>Eukaryota</taxon>
        <taxon>Fungi</taxon>
        <taxon>Fungi incertae sedis</taxon>
        <taxon>Mucoromycota</taxon>
        <taxon>Mucoromycotina</taxon>
        <taxon>Mucoromycetes</taxon>
        <taxon>Mucorales</taxon>
        <taxon>Lichtheimiaceae</taxon>
        <taxon>Lichtheimia</taxon>
    </lineage>
</organism>
<dbReference type="GO" id="GO:0008270">
    <property type="term" value="F:zinc ion binding"/>
    <property type="evidence" value="ECO:0007669"/>
    <property type="project" value="UniProtKB-KW"/>
</dbReference>
<keyword evidence="5" id="KW-0812">Transmembrane</keyword>